<sequence length="409" mass="44473">MESKAQISLQVGQRLTVDIEKIAHGGHFIARHESESGKKAVIFVRHAIPGEKVEIEITSTSSNFIRADVVQVITPSPDRVVAPCKFAHRDGCGGCDFQHISASRQRTLKSEVITEQFARIAKIPMTVEVEEVDQPLHWRTRVTATTDHNGAIGFYSSRSHRVISVDECLIAVPEIGIKEMSKQKLSPDVRIEIAYSSEGERMVAEAPKSGDGKFRQNSGPAVLHEKIGDRLLQVSQRSFWQGHKRAPEILAAVVSDFAEIKNGDLVLDLYGGVGLFTASSLNAVGSQGSIHLVEGSKDATSDAKNNFAGQSNVQITTGDVAKIITRIQSADVVILDPPREGAGKDVVQQLARIGARGIVYVACDPAALARDTVYLAESGYSMRKIRAFDLFPMTHHIESVALFTPSKVS</sequence>
<dbReference type="SUPFAM" id="SSF53335">
    <property type="entry name" value="S-adenosyl-L-methionine-dependent methyltransferases"/>
    <property type="match status" value="1"/>
</dbReference>
<dbReference type="Pfam" id="PF01938">
    <property type="entry name" value="TRAM"/>
    <property type="match status" value="1"/>
</dbReference>
<dbReference type="GO" id="GO:0070475">
    <property type="term" value="P:rRNA base methylation"/>
    <property type="evidence" value="ECO:0007669"/>
    <property type="project" value="TreeGrafter"/>
</dbReference>
<feature type="active site" description="Nucleophile" evidence="4">
    <location>
        <position position="363"/>
    </location>
</feature>
<accession>A0A249LEU6</accession>
<evidence type="ECO:0000256" key="3">
    <source>
        <dbReference type="ARBA" id="ARBA00022691"/>
    </source>
</evidence>
<dbReference type="EMBL" id="CP016782">
    <property type="protein sequence ID" value="ASY27583.1"/>
    <property type="molecule type" value="Genomic_DNA"/>
</dbReference>
<evidence type="ECO:0000256" key="4">
    <source>
        <dbReference type="PROSITE-ProRule" id="PRU01024"/>
    </source>
</evidence>
<dbReference type="Proteomes" id="UP000217221">
    <property type="component" value="Chromosome"/>
</dbReference>
<dbReference type="Gene3D" id="3.40.50.150">
    <property type="entry name" value="Vaccinia Virus protein VP39"/>
    <property type="match status" value="2"/>
</dbReference>
<dbReference type="Gene3D" id="2.40.50.1070">
    <property type="match status" value="1"/>
</dbReference>
<dbReference type="InterPro" id="IPR010280">
    <property type="entry name" value="U5_MeTrfase_fam"/>
</dbReference>
<dbReference type="KEGG" id="plim:PHILAsVB114_02760"/>
<dbReference type="GO" id="GO:0070041">
    <property type="term" value="F:rRNA (uridine-C5-)-methyltransferase activity"/>
    <property type="evidence" value="ECO:0007669"/>
    <property type="project" value="TreeGrafter"/>
</dbReference>
<dbReference type="RefSeq" id="WP_095697880.1">
    <property type="nucleotide sequence ID" value="NZ_CP016782.1"/>
</dbReference>
<dbReference type="OrthoDB" id="9804590at2"/>
<dbReference type="CDD" id="cd02440">
    <property type="entry name" value="AdoMet_MTases"/>
    <property type="match status" value="1"/>
</dbReference>
<keyword evidence="7" id="KW-1185">Reference proteome</keyword>
<feature type="domain" description="TRAM" evidence="5">
    <location>
        <begin position="8"/>
        <end position="71"/>
    </location>
</feature>
<evidence type="ECO:0000256" key="1">
    <source>
        <dbReference type="ARBA" id="ARBA00022603"/>
    </source>
</evidence>
<gene>
    <name evidence="6" type="ORF">PHILAsVB114_02760</name>
</gene>
<dbReference type="Gene3D" id="2.40.50.140">
    <property type="entry name" value="Nucleic acid-binding proteins"/>
    <property type="match status" value="1"/>
</dbReference>
<dbReference type="PROSITE" id="PS01231">
    <property type="entry name" value="TRMA_2"/>
    <property type="match status" value="1"/>
</dbReference>
<protein>
    <submittedName>
        <fullName evidence="6">Methyltransferase</fullName>
    </submittedName>
</protein>
<feature type="binding site" evidence="4">
    <location>
        <position position="336"/>
    </location>
    <ligand>
        <name>S-adenosyl-L-methionine</name>
        <dbReference type="ChEBI" id="CHEBI:59789"/>
    </ligand>
</feature>
<evidence type="ECO:0000256" key="2">
    <source>
        <dbReference type="ARBA" id="ARBA00022679"/>
    </source>
</evidence>
<dbReference type="InterPro" id="IPR029063">
    <property type="entry name" value="SAM-dependent_MTases_sf"/>
</dbReference>
<comment type="similarity">
    <text evidence="4">Belongs to the class I-like SAM-binding methyltransferase superfamily. RNA M5U methyltransferase family.</text>
</comment>
<evidence type="ECO:0000313" key="6">
    <source>
        <dbReference type="EMBL" id="ASY27583.1"/>
    </source>
</evidence>
<keyword evidence="3 4" id="KW-0949">S-adenosyl-L-methionine</keyword>
<dbReference type="PANTHER" id="PTHR11061:SF30">
    <property type="entry name" value="TRNA (URACIL(54)-C(5))-METHYLTRANSFERASE"/>
    <property type="match status" value="1"/>
</dbReference>
<dbReference type="InterPro" id="IPR030391">
    <property type="entry name" value="MeTrfase_TrmA_CS"/>
</dbReference>
<dbReference type="PROSITE" id="PS51687">
    <property type="entry name" value="SAM_MT_RNA_M5U"/>
    <property type="match status" value="1"/>
</dbReference>
<keyword evidence="1 4" id="KW-0489">Methyltransferase</keyword>
<reference evidence="6 7" key="1">
    <citation type="submission" date="2016-07" db="EMBL/GenBank/DDBJ databases">
        <title>High microdiversification within the ubiquitous acI lineage of Actinobacteria.</title>
        <authorList>
            <person name="Neuenschwander S.M."/>
            <person name="Salcher M."/>
            <person name="Ghai R."/>
            <person name="Pernthaler J."/>
        </authorList>
    </citation>
    <scope>NUCLEOTIDE SEQUENCE [LARGE SCALE GENOMIC DNA]</scope>
    <source>
        <strain evidence="6">MMS-VB-114</strain>
    </source>
</reference>
<dbReference type="PROSITE" id="PS50926">
    <property type="entry name" value="TRAM"/>
    <property type="match status" value="1"/>
</dbReference>
<feature type="binding site" evidence="4">
    <location>
        <position position="241"/>
    </location>
    <ligand>
        <name>S-adenosyl-L-methionine</name>
        <dbReference type="ChEBI" id="CHEBI:59789"/>
    </ligand>
</feature>
<evidence type="ECO:0000259" key="5">
    <source>
        <dbReference type="PROSITE" id="PS50926"/>
    </source>
</evidence>
<dbReference type="Pfam" id="PF05958">
    <property type="entry name" value="tRNA_U5-meth_tr"/>
    <property type="match status" value="1"/>
</dbReference>
<feature type="binding site" evidence="4">
    <location>
        <position position="294"/>
    </location>
    <ligand>
        <name>S-adenosyl-L-methionine</name>
        <dbReference type="ChEBI" id="CHEBI:59789"/>
    </ligand>
</feature>
<dbReference type="InterPro" id="IPR002792">
    <property type="entry name" value="TRAM_dom"/>
</dbReference>
<dbReference type="PANTHER" id="PTHR11061">
    <property type="entry name" value="RNA M5U METHYLTRANSFERASE"/>
    <property type="match status" value="1"/>
</dbReference>
<name>A0A249LEU6_9ACTN</name>
<dbReference type="AlphaFoldDB" id="A0A249LEU6"/>
<proteinExistence type="inferred from homology"/>
<dbReference type="SUPFAM" id="SSF50249">
    <property type="entry name" value="Nucleic acid-binding proteins"/>
    <property type="match status" value="1"/>
</dbReference>
<keyword evidence="2 4" id="KW-0808">Transferase</keyword>
<feature type="binding site" evidence="4">
    <location>
        <position position="270"/>
    </location>
    <ligand>
        <name>S-adenosyl-L-methionine</name>
        <dbReference type="ChEBI" id="CHEBI:59789"/>
    </ligand>
</feature>
<organism evidence="6 7">
    <name type="scientific">Candidatus Planktophila limnetica</name>
    <dbReference type="NCBI Taxonomy" id="573600"/>
    <lineage>
        <taxon>Bacteria</taxon>
        <taxon>Bacillati</taxon>
        <taxon>Actinomycetota</taxon>
        <taxon>Actinomycetes</taxon>
        <taxon>Candidatus Nanopelagicales</taxon>
        <taxon>Candidatus Nanopelagicaceae</taxon>
        <taxon>Candidatus Planktophila</taxon>
    </lineage>
</organism>
<dbReference type="InterPro" id="IPR012340">
    <property type="entry name" value="NA-bd_OB-fold"/>
</dbReference>
<evidence type="ECO:0000313" key="7">
    <source>
        <dbReference type="Proteomes" id="UP000217221"/>
    </source>
</evidence>